<dbReference type="SUPFAM" id="SSF49899">
    <property type="entry name" value="Concanavalin A-like lectins/glucanases"/>
    <property type="match status" value="1"/>
</dbReference>
<gene>
    <name evidence="4" type="ORF">H4K34_04940</name>
</gene>
<evidence type="ECO:0000313" key="4">
    <source>
        <dbReference type="EMBL" id="QNR25189.1"/>
    </source>
</evidence>
<evidence type="ECO:0000259" key="3">
    <source>
        <dbReference type="Pfam" id="PF18962"/>
    </source>
</evidence>
<feature type="domain" description="Secretion system C-terminal sorting" evidence="3">
    <location>
        <begin position="252"/>
        <end position="319"/>
    </location>
</feature>
<dbReference type="NCBIfam" id="TIGR04183">
    <property type="entry name" value="Por_Secre_tail"/>
    <property type="match status" value="1"/>
</dbReference>
<reference evidence="4 5" key="1">
    <citation type="submission" date="2020-08" db="EMBL/GenBank/DDBJ databases">
        <title>Croceimicrobium hydrocarbonivorans gen. nov., sp. nov., a novel marine bacterium isolated from a bacterial consortium that degrades polyethylene terephthalate.</title>
        <authorList>
            <person name="Liu R."/>
        </authorList>
    </citation>
    <scope>NUCLEOTIDE SEQUENCE [LARGE SCALE GENOMIC DNA]</scope>
    <source>
        <strain evidence="4 5">A20-9</strain>
    </source>
</reference>
<evidence type="ECO:0000256" key="2">
    <source>
        <dbReference type="SAM" id="SignalP"/>
    </source>
</evidence>
<organism evidence="4 5">
    <name type="scientific">Croceimicrobium hydrocarbonivorans</name>
    <dbReference type="NCBI Taxonomy" id="2761580"/>
    <lineage>
        <taxon>Bacteria</taxon>
        <taxon>Pseudomonadati</taxon>
        <taxon>Bacteroidota</taxon>
        <taxon>Flavobacteriia</taxon>
        <taxon>Flavobacteriales</taxon>
        <taxon>Owenweeksiaceae</taxon>
        <taxon>Croceimicrobium</taxon>
    </lineage>
</organism>
<feature type="signal peptide" evidence="2">
    <location>
        <begin position="1"/>
        <end position="23"/>
    </location>
</feature>
<dbReference type="GO" id="GO:0005975">
    <property type="term" value="P:carbohydrate metabolic process"/>
    <property type="evidence" value="ECO:0007669"/>
    <property type="project" value="UniProtKB-ARBA"/>
</dbReference>
<evidence type="ECO:0000313" key="5">
    <source>
        <dbReference type="Proteomes" id="UP000516305"/>
    </source>
</evidence>
<dbReference type="KEGG" id="chyd:H4K34_04940"/>
<dbReference type="Pfam" id="PF18962">
    <property type="entry name" value="Por_Secre_tail"/>
    <property type="match status" value="1"/>
</dbReference>
<name>A0A7H0VHJ1_9FLAO</name>
<dbReference type="RefSeq" id="WP_210759715.1">
    <property type="nucleotide sequence ID" value="NZ_CP060139.1"/>
</dbReference>
<proteinExistence type="predicted"/>
<dbReference type="EMBL" id="CP060139">
    <property type="protein sequence ID" value="QNR25189.1"/>
    <property type="molecule type" value="Genomic_DNA"/>
</dbReference>
<sequence>MKKNLTLLLCLIGLSAFSQMPSAGLVSYYPFTTNALDQSGNNHDGNVFGASLSSDRYSRPNRAYSFNGINNHITIPYDSALKPNFPFSLSLWFKVNSFSAPSVVLYASDEKPGTYSGFWVGYHSSGAVTAAYGDGLNNNPGNRLTKVSSTIIDTSWHHVVAVFNNLNDIDVYIDCQLDNGTYNGGADTMTSGNYNSAIGRSIGHSTVTSYHDGLIDDIRLYNIALDSSDLNALCTEDPYVSAQEYLSQGIRIYPNPTESVLNIDMGGTDYTNCSLRLTDALGRIIYKNTIESSRPVLSIQELGLKGVYILSIHNPDQSLLKTERILVQ</sequence>
<dbReference type="Gene3D" id="2.60.120.200">
    <property type="match status" value="1"/>
</dbReference>
<protein>
    <submittedName>
        <fullName evidence="4">T9SS type A sorting domain-containing protein</fullName>
    </submittedName>
</protein>
<dbReference type="Pfam" id="PF13385">
    <property type="entry name" value="Laminin_G_3"/>
    <property type="match status" value="1"/>
</dbReference>
<dbReference type="GO" id="GO:0004553">
    <property type="term" value="F:hydrolase activity, hydrolyzing O-glycosyl compounds"/>
    <property type="evidence" value="ECO:0007669"/>
    <property type="project" value="UniProtKB-ARBA"/>
</dbReference>
<keyword evidence="1 2" id="KW-0732">Signal</keyword>
<feature type="chain" id="PRO_5028848180" evidence="2">
    <location>
        <begin position="24"/>
        <end position="328"/>
    </location>
</feature>
<dbReference type="AlphaFoldDB" id="A0A7H0VHJ1"/>
<accession>A0A7H0VHJ1</accession>
<dbReference type="InterPro" id="IPR013320">
    <property type="entry name" value="ConA-like_dom_sf"/>
</dbReference>
<keyword evidence="5" id="KW-1185">Reference proteome</keyword>
<dbReference type="InterPro" id="IPR026444">
    <property type="entry name" value="Secre_tail"/>
</dbReference>
<dbReference type="Proteomes" id="UP000516305">
    <property type="component" value="Chromosome"/>
</dbReference>
<evidence type="ECO:0000256" key="1">
    <source>
        <dbReference type="ARBA" id="ARBA00022729"/>
    </source>
</evidence>